<gene>
    <name evidence="1" type="ORF">C8A04DRAFT_24910</name>
</gene>
<dbReference type="RefSeq" id="XP_062640485.1">
    <property type="nucleotide sequence ID" value="XM_062779349.1"/>
</dbReference>
<reference evidence="1" key="2">
    <citation type="submission" date="2023-05" db="EMBL/GenBank/DDBJ databases">
        <authorList>
            <consortium name="Lawrence Berkeley National Laboratory"/>
            <person name="Steindorff A."/>
            <person name="Hensen N."/>
            <person name="Bonometti L."/>
            <person name="Westerberg I."/>
            <person name="Brannstrom I.O."/>
            <person name="Guillou S."/>
            <person name="Cros-Aarteil S."/>
            <person name="Calhoun S."/>
            <person name="Haridas S."/>
            <person name="Kuo A."/>
            <person name="Mondo S."/>
            <person name="Pangilinan J."/>
            <person name="Riley R."/>
            <person name="Labutti K."/>
            <person name="Andreopoulos B."/>
            <person name="Lipzen A."/>
            <person name="Chen C."/>
            <person name="Yanf M."/>
            <person name="Daum C."/>
            <person name="Ng V."/>
            <person name="Clum A."/>
            <person name="Ohm R."/>
            <person name="Martin F."/>
            <person name="Silar P."/>
            <person name="Natvig D."/>
            <person name="Lalanne C."/>
            <person name="Gautier V."/>
            <person name="Ament-Velasquez S.L."/>
            <person name="Kruys A."/>
            <person name="Hutchinson M.I."/>
            <person name="Powell A.J."/>
            <person name="Barry K."/>
            <person name="Miller A.N."/>
            <person name="Grigoriev I.V."/>
            <person name="Debuchy R."/>
            <person name="Gladieux P."/>
            <person name="Thoren M.H."/>
            <person name="Johannesson H."/>
        </authorList>
    </citation>
    <scope>NUCLEOTIDE SEQUENCE</scope>
    <source>
        <strain evidence="1">CBS 141.50</strain>
    </source>
</reference>
<proteinExistence type="predicted"/>
<evidence type="ECO:0000313" key="1">
    <source>
        <dbReference type="EMBL" id="KAK4147114.1"/>
    </source>
</evidence>
<dbReference type="EMBL" id="MU853557">
    <property type="protein sequence ID" value="KAK4147114.1"/>
    <property type="molecule type" value="Genomic_DNA"/>
</dbReference>
<protein>
    <submittedName>
        <fullName evidence="1">Uncharacterized protein</fullName>
    </submittedName>
</protein>
<dbReference type="GeneID" id="87815962"/>
<keyword evidence="2" id="KW-1185">Reference proteome</keyword>
<evidence type="ECO:0000313" key="2">
    <source>
        <dbReference type="Proteomes" id="UP001302676"/>
    </source>
</evidence>
<accession>A0AAN6ZRA2</accession>
<dbReference type="AlphaFoldDB" id="A0AAN6ZRA2"/>
<name>A0AAN6ZRA2_9PEZI</name>
<comment type="caution">
    <text evidence="1">The sequence shown here is derived from an EMBL/GenBank/DDBJ whole genome shotgun (WGS) entry which is preliminary data.</text>
</comment>
<sequence length="55" mass="5986">MAWVSPSHRPTAFGLLKGTYSTTAFPAVTLISDEDFSVRKTFHIINVLPPPAEVA</sequence>
<reference evidence="1" key="1">
    <citation type="journal article" date="2023" name="Mol. Phylogenet. Evol.">
        <title>Genome-scale phylogeny and comparative genomics of the fungal order Sordariales.</title>
        <authorList>
            <person name="Hensen N."/>
            <person name="Bonometti L."/>
            <person name="Westerberg I."/>
            <person name="Brannstrom I.O."/>
            <person name="Guillou S."/>
            <person name="Cros-Aarteil S."/>
            <person name="Calhoun S."/>
            <person name="Haridas S."/>
            <person name="Kuo A."/>
            <person name="Mondo S."/>
            <person name="Pangilinan J."/>
            <person name="Riley R."/>
            <person name="LaButti K."/>
            <person name="Andreopoulos B."/>
            <person name="Lipzen A."/>
            <person name="Chen C."/>
            <person name="Yan M."/>
            <person name="Daum C."/>
            <person name="Ng V."/>
            <person name="Clum A."/>
            <person name="Steindorff A."/>
            <person name="Ohm R.A."/>
            <person name="Martin F."/>
            <person name="Silar P."/>
            <person name="Natvig D.O."/>
            <person name="Lalanne C."/>
            <person name="Gautier V."/>
            <person name="Ament-Velasquez S.L."/>
            <person name="Kruys A."/>
            <person name="Hutchinson M.I."/>
            <person name="Powell A.J."/>
            <person name="Barry K."/>
            <person name="Miller A.N."/>
            <person name="Grigoriev I.V."/>
            <person name="Debuchy R."/>
            <person name="Gladieux P."/>
            <person name="Hiltunen Thoren M."/>
            <person name="Johannesson H."/>
        </authorList>
    </citation>
    <scope>NUCLEOTIDE SEQUENCE</scope>
    <source>
        <strain evidence="1">CBS 141.50</strain>
    </source>
</reference>
<organism evidence="1 2">
    <name type="scientific">Dichotomopilus funicola</name>
    <dbReference type="NCBI Taxonomy" id="1934379"/>
    <lineage>
        <taxon>Eukaryota</taxon>
        <taxon>Fungi</taxon>
        <taxon>Dikarya</taxon>
        <taxon>Ascomycota</taxon>
        <taxon>Pezizomycotina</taxon>
        <taxon>Sordariomycetes</taxon>
        <taxon>Sordariomycetidae</taxon>
        <taxon>Sordariales</taxon>
        <taxon>Chaetomiaceae</taxon>
        <taxon>Dichotomopilus</taxon>
    </lineage>
</organism>
<dbReference type="Proteomes" id="UP001302676">
    <property type="component" value="Unassembled WGS sequence"/>
</dbReference>